<comment type="caution">
    <text evidence="2">The sequence shown here is derived from an EMBL/GenBank/DDBJ whole genome shotgun (WGS) entry which is preliminary data.</text>
</comment>
<dbReference type="EMBL" id="JBJVNE010000008">
    <property type="protein sequence ID" value="MFM9647878.1"/>
    <property type="molecule type" value="Genomic_DNA"/>
</dbReference>
<evidence type="ECO:0000256" key="1">
    <source>
        <dbReference type="SAM" id="MobiDB-lite"/>
    </source>
</evidence>
<feature type="region of interest" description="Disordered" evidence="1">
    <location>
        <begin position="65"/>
        <end position="102"/>
    </location>
</feature>
<gene>
    <name evidence="2" type="ORF">ACKI1S_17220</name>
</gene>
<keyword evidence="3" id="KW-1185">Reference proteome</keyword>
<name>A0ABW9IL35_STRGJ</name>
<feature type="region of interest" description="Disordered" evidence="1">
    <location>
        <begin position="136"/>
        <end position="156"/>
    </location>
</feature>
<dbReference type="Gene3D" id="1.10.260.40">
    <property type="entry name" value="lambda repressor-like DNA-binding domains"/>
    <property type="match status" value="1"/>
</dbReference>
<sequence>MEPFERLDDAMNTRRLELRLNWRQVADAAEISYTALRAIRRGDYRPTELTARRIDGALDWAPGTTLATLDGREQSALDPELGEPSASTSAGEPERQPTLSQELELAQRLLAATVREMHLTPQEADEVWQRVRLEIKVTHPSLKGDTDRNDRNSQAG</sequence>
<dbReference type="SUPFAM" id="SSF47413">
    <property type="entry name" value="lambda repressor-like DNA-binding domains"/>
    <property type="match status" value="1"/>
</dbReference>
<protein>
    <submittedName>
        <fullName evidence="2">Helix-turn-helix domain-containing protein</fullName>
    </submittedName>
</protein>
<evidence type="ECO:0000313" key="3">
    <source>
        <dbReference type="Proteomes" id="UP001631993"/>
    </source>
</evidence>
<organism evidence="2 3">
    <name type="scientific">Streptomyces galilaeus</name>
    <dbReference type="NCBI Taxonomy" id="33899"/>
    <lineage>
        <taxon>Bacteria</taxon>
        <taxon>Bacillati</taxon>
        <taxon>Actinomycetota</taxon>
        <taxon>Actinomycetes</taxon>
        <taxon>Kitasatosporales</taxon>
        <taxon>Streptomycetaceae</taxon>
        <taxon>Streptomyces</taxon>
    </lineage>
</organism>
<dbReference type="InterPro" id="IPR010982">
    <property type="entry name" value="Lambda_DNA-bd_dom_sf"/>
</dbReference>
<dbReference type="Proteomes" id="UP001631993">
    <property type="component" value="Unassembled WGS sequence"/>
</dbReference>
<proteinExistence type="predicted"/>
<dbReference type="RefSeq" id="WP_369279631.1">
    <property type="nucleotide sequence ID" value="NZ_JBJVMW010000008.1"/>
</dbReference>
<reference evidence="2 3" key="1">
    <citation type="submission" date="2024-12" db="EMBL/GenBank/DDBJ databases">
        <title>Forecasting of Potato common scab and diversities of Pathogenic streptomyces spp. in china.</title>
        <authorList>
            <person name="Handique U."/>
            <person name="Wu J."/>
        </authorList>
    </citation>
    <scope>NUCLEOTIDE SEQUENCE [LARGE SCALE GENOMIC DNA]</scope>
    <source>
        <strain evidence="2 3">ZRIMU1585</strain>
    </source>
</reference>
<accession>A0ABW9IL35</accession>
<evidence type="ECO:0000313" key="2">
    <source>
        <dbReference type="EMBL" id="MFM9647878.1"/>
    </source>
</evidence>